<dbReference type="AlphaFoldDB" id="A0A437JMS4"/>
<keyword evidence="1" id="KW-0175">Coiled coil</keyword>
<keyword evidence="4" id="KW-1185">Reference proteome</keyword>
<feature type="compositionally biased region" description="Low complexity" evidence="2">
    <location>
        <begin position="62"/>
        <end position="71"/>
    </location>
</feature>
<comment type="caution">
    <text evidence="3">The sequence shown here is derived from an EMBL/GenBank/DDBJ whole genome shotgun (WGS) entry which is preliminary data.</text>
</comment>
<evidence type="ECO:0000313" key="3">
    <source>
        <dbReference type="EMBL" id="RVT48119.1"/>
    </source>
</evidence>
<evidence type="ECO:0000313" key="4">
    <source>
        <dbReference type="Proteomes" id="UP000288178"/>
    </source>
</evidence>
<proteinExistence type="predicted"/>
<organism evidence="3 4">
    <name type="scientific">Rubrivivax albus</name>
    <dbReference type="NCBI Taxonomy" id="2499835"/>
    <lineage>
        <taxon>Bacteria</taxon>
        <taxon>Pseudomonadati</taxon>
        <taxon>Pseudomonadota</taxon>
        <taxon>Betaproteobacteria</taxon>
        <taxon>Burkholderiales</taxon>
        <taxon>Sphaerotilaceae</taxon>
        <taxon>Rubrivivax</taxon>
    </lineage>
</organism>
<protein>
    <submittedName>
        <fullName evidence="3">Uncharacterized protein</fullName>
    </submittedName>
</protein>
<reference evidence="3 4" key="1">
    <citation type="submission" date="2019-01" db="EMBL/GenBank/DDBJ databases">
        <authorList>
            <person name="Chen W.-M."/>
        </authorList>
    </citation>
    <scope>NUCLEOTIDE SEQUENCE [LARGE SCALE GENOMIC DNA]</scope>
    <source>
        <strain evidence="3 4">ICH-3</strain>
    </source>
</reference>
<dbReference type="EMBL" id="SACT01000011">
    <property type="protein sequence ID" value="RVT48119.1"/>
    <property type="molecule type" value="Genomic_DNA"/>
</dbReference>
<sequence length="193" mass="21484">MRNADGHVAGEPARTPVVLYLSAEARELMRRHRDEAALAGTPPLVDSKLVEAALLAYMTARPRTPSAGPAPTATPPVNDAPPPAAADEDIERLRQLRAKIRQLNTKLEHADAEQDVLREQMESESVRAEQWTDVREKLVKRHRMEASLHLLPMATRLNAAFGELQSDAARMRALNDEVIDYLITLLDKLERSS</sequence>
<feature type="coiled-coil region" evidence="1">
    <location>
        <begin position="86"/>
        <end position="120"/>
    </location>
</feature>
<dbReference type="Proteomes" id="UP000288178">
    <property type="component" value="Unassembled WGS sequence"/>
</dbReference>
<gene>
    <name evidence="3" type="ORF">ENE75_23310</name>
</gene>
<feature type="region of interest" description="Disordered" evidence="2">
    <location>
        <begin position="62"/>
        <end position="85"/>
    </location>
</feature>
<evidence type="ECO:0000256" key="1">
    <source>
        <dbReference type="SAM" id="Coils"/>
    </source>
</evidence>
<feature type="compositionally biased region" description="Pro residues" evidence="2">
    <location>
        <begin position="72"/>
        <end position="84"/>
    </location>
</feature>
<evidence type="ECO:0000256" key="2">
    <source>
        <dbReference type="SAM" id="MobiDB-lite"/>
    </source>
</evidence>
<accession>A0A437JMS4</accession>
<dbReference type="RefSeq" id="WP_128201230.1">
    <property type="nucleotide sequence ID" value="NZ_SACT01000011.1"/>
</dbReference>
<name>A0A437JMS4_9BURK</name>